<sequence>MAARQARSAAKTWFSDPATYPIIGIMALAGFVGTFAGVRFVTTSPDVLISKEKRTKFYDRSNEDIDSFRSHRISVATMRSNPITREANYQEFKARNHN</sequence>
<evidence type="ECO:0000256" key="1">
    <source>
        <dbReference type="SAM" id="Phobius"/>
    </source>
</evidence>
<reference evidence="2 3" key="1">
    <citation type="submission" date="2019-07" db="EMBL/GenBank/DDBJ databases">
        <title>Genomics analysis of Aphanomyces spp. identifies a new class of oomycete effector associated with host adaptation.</title>
        <authorList>
            <person name="Gaulin E."/>
        </authorList>
    </citation>
    <scope>NUCLEOTIDE SEQUENCE [LARGE SCALE GENOMIC DNA]</scope>
    <source>
        <strain evidence="2 3">ATCC 201684</strain>
    </source>
</reference>
<comment type="caution">
    <text evidence="2">The sequence shown here is derived from an EMBL/GenBank/DDBJ whole genome shotgun (WGS) entry which is preliminary data.</text>
</comment>
<keyword evidence="1" id="KW-0812">Transmembrane</keyword>
<keyword evidence="3" id="KW-1185">Reference proteome</keyword>
<gene>
    <name evidence="2" type="ORF">Ae201684_016754</name>
</gene>
<feature type="transmembrane region" description="Helical" evidence="1">
    <location>
        <begin position="20"/>
        <end position="41"/>
    </location>
</feature>
<name>A0A6G0WCM5_9STRA</name>
<dbReference type="Pfam" id="PF06522">
    <property type="entry name" value="B12D"/>
    <property type="match status" value="1"/>
</dbReference>
<dbReference type="VEuPathDB" id="FungiDB:AeMF1_017969"/>
<keyword evidence="1" id="KW-1133">Transmembrane helix</keyword>
<dbReference type="AlphaFoldDB" id="A0A6G0WCM5"/>
<proteinExistence type="predicted"/>
<dbReference type="InterPro" id="IPR010530">
    <property type="entry name" value="B12D"/>
</dbReference>
<organism evidence="2 3">
    <name type="scientific">Aphanomyces euteiches</name>
    <dbReference type="NCBI Taxonomy" id="100861"/>
    <lineage>
        <taxon>Eukaryota</taxon>
        <taxon>Sar</taxon>
        <taxon>Stramenopiles</taxon>
        <taxon>Oomycota</taxon>
        <taxon>Saprolegniomycetes</taxon>
        <taxon>Saprolegniales</taxon>
        <taxon>Verrucalvaceae</taxon>
        <taxon>Aphanomyces</taxon>
    </lineage>
</organism>
<keyword evidence="1" id="KW-0472">Membrane</keyword>
<dbReference type="EMBL" id="VJMJ01000266">
    <property type="protein sequence ID" value="KAF0724691.1"/>
    <property type="molecule type" value="Genomic_DNA"/>
</dbReference>
<evidence type="ECO:0000313" key="3">
    <source>
        <dbReference type="Proteomes" id="UP000481153"/>
    </source>
</evidence>
<accession>A0A6G0WCM5</accession>
<protein>
    <submittedName>
        <fullName evidence="2">Uncharacterized protein</fullName>
    </submittedName>
</protein>
<evidence type="ECO:0000313" key="2">
    <source>
        <dbReference type="EMBL" id="KAF0724691.1"/>
    </source>
</evidence>
<dbReference type="Proteomes" id="UP000481153">
    <property type="component" value="Unassembled WGS sequence"/>
</dbReference>